<evidence type="ECO:0000256" key="3">
    <source>
        <dbReference type="SAM" id="MobiDB-lite"/>
    </source>
</evidence>
<feature type="signal peptide" evidence="4">
    <location>
        <begin position="1"/>
        <end position="17"/>
    </location>
</feature>
<evidence type="ECO:0000313" key="6">
    <source>
        <dbReference type="Proteomes" id="UP000214365"/>
    </source>
</evidence>
<dbReference type="InterPro" id="IPR010158">
    <property type="entry name" value="Amidase_Cbmase"/>
</dbReference>
<dbReference type="GO" id="GO:0016813">
    <property type="term" value="F:hydrolase activity, acting on carbon-nitrogen (but not peptide) bonds, in linear amidines"/>
    <property type="evidence" value="ECO:0007669"/>
    <property type="project" value="InterPro"/>
</dbReference>
<evidence type="ECO:0000256" key="2">
    <source>
        <dbReference type="ARBA" id="ARBA00022801"/>
    </source>
</evidence>
<dbReference type="AlphaFoldDB" id="A0A225AJM6"/>
<evidence type="ECO:0008006" key="7">
    <source>
        <dbReference type="Google" id="ProtNLM"/>
    </source>
</evidence>
<dbReference type="Gene3D" id="3.40.630.10">
    <property type="entry name" value="Zn peptidases"/>
    <property type="match status" value="1"/>
</dbReference>
<evidence type="ECO:0000256" key="4">
    <source>
        <dbReference type="SAM" id="SignalP"/>
    </source>
</evidence>
<dbReference type="RefSeq" id="XP_020118595.1">
    <property type="nucleotide sequence ID" value="XM_020268660.1"/>
</dbReference>
<keyword evidence="2" id="KW-0378">Hydrolase</keyword>
<reference evidence="5 6" key="1">
    <citation type="submission" date="2015-06" db="EMBL/GenBank/DDBJ databases">
        <title>Talaromyces atroroseus IBT 11181 draft genome.</title>
        <authorList>
            <person name="Rasmussen K.B."/>
            <person name="Rasmussen S."/>
            <person name="Petersen B."/>
            <person name="Sicheritz-Ponten T."/>
            <person name="Mortensen U.H."/>
            <person name="Thrane U."/>
        </authorList>
    </citation>
    <scope>NUCLEOTIDE SEQUENCE [LARGE SCALE GENOMIC DNA]</scope>
    <source>
        <strain evidence="5 6">IBT 11181</strain>
    </source>
</reference>
<feature type="region of interest" description="Disordered" evidence="3">
    <location>
        <begin position="125"/>
        <end position="146"/>
    </location>
</feature>
<comment type="caution">
    <text evidence="5">The sequence shown here is derived from an EMBL/GenBank/DDBJ whole genome shotgun (WGS) entry which is preliminary data.</text>
</comment>
<dbReference type="NCBIfam" id="TIGR01879">
    <property type="entry name" value="hydantase"/>
    <property type="match status" value="1"/>
</dbReference>
<dbReference type="GeneID" id="31006103"/>
<evidence type="ECO:0000256" key="1">
    <source>
        <dbReference type="ARBA" id="ARBA00006247"/>
    </source>
</evidence>
<dbReference type="Proteomes" id="UP000214365">
    <property type="component" value="Unassembled WGS sequence"/>
</dbReference>
<dbReference type="InterPro" id="IPR036264">
    <property type="entry name" value="Bact_exopeptidase_dim_dom"/>
</dbReference>
<proteinExistence type="inferred from homology"/>
<dbReference type="Gene3D" id="3.30.70.360">
    <property type="match status" value="1"/>
</dbReference>
<keyword evidence="6" id="KW-1185">Reference proteome</keyword>
<protein>
    <recommendedName>
        <fullName evidence="7">Peptidase M20 dimerisation domain-containing protein</fullName>
    </recommendedName>
</protein>
<dbReference type="PANTHER" id="PTHR32494:SF5">
    <property type="entry name" value="ALLANTOATE AMIDOHYDROLASE"/>
    <property type="match status" value="1"/>
</dbReference>
<evidence type="ECO:0000313" key="5">
    <source>
        <dbReference type="EMBL" id="OKL58474.1"/>
    </source>
</evidence>
<dbReference type="PANTHER" id="PTHR32494">
    <property type="entry name" value="ALLANTOATE DEIMINASE-RELATED"/>
    <property type="match status" value="1"/>
</dbReference>
<dbReference type="Pfam" id="PF01546">
    <property type="entry name" value="Peptidase_M20"/>
    <property type="match status" value="1"/>
</dbReference>
<gene>
    <name evidence="5" type="ORF">UA08_06347</name>
</gene>
<dbReference type="CDD" id="cd03884">
    <property type="entry name" value="M20_bAS"/>
    <property type="match status" value="1"/>
</dbReference>
<dbReference type="OrthoDB" id="4676at2759"/>
<dbReference type="SUPFAM" id="SSF55031">
    <property type="entry name" value="Bacterial exopeptidase dimerisation domain"/>
    <property type="match status" value="1"/>
</dbReference>
<comment type="similarity">
    <text evidence="1">Belongs to the peptidase M20A family.</text>
</comment>
<accession>A0A225AJM6</accession>
<organism evidence="5 6">
    <name type="scientific">Talaromyces atroroseus</name>
    <dbReference type="NCBI Taxonomy" id="1441469"/>
    <lineage>
        <taxon>Eukaryota</taxon>
        <taxon>Fungi</taxon>
        <taxon>Dikarya</taxon>
        <taxon>Ascomycota</taxon>
        <taxon>Pezizomycotina</taxon>
        <taxon>Eurotiomycetes</taxon>
        <taxon>Eurotiomycetidae</taxon>
        <taxon>Eurotiales</taxon>
        <taxon>Trichocomaceae</taxon>
        <taxon>Talaromyces</taxon>
        <taxon>Talaromyces sect. Trachyspermi</taxon>
    </lineage>
</organism>
<keyword evidence="4" id="KW-0732">Signal</keyword>
<name>A0A225AJM6_TALAT</name>
<dbReference type="InterPro" id="IPR002933">
    <property type="entry name" value="Peptidase_M20"/>
</dbReference>
<dbReference type="STRING" id="1441469.A0A225AJM6"/>
<dbReference type="SUPFAM" id="SSF53187">
    <property type="entry name" value="Zn-dependent exopeptidases"/>
    <property type="match status" value="1"/>
</dbReference>
<sequence length="450" mass="48691">MAHVALQKLFFFRFGSAVINSLRAHQYSRLLSTTARRGVKLSTQLTVDELATVKINPERLWNTLHETCQWGQGQRWGKGETDVGMSRLALSDADKQVRDWFVETTKGLGCHVSVDEMGNIFAVRPGRKPGPPTYAGSHLDTQAKNKPTGGRYDGILGIHAGIEALKTMNDHDIETEFSTGVINWTNEEGARFPQLMVASGVWAGLIPLERAHSLGEVSGGTATQKSELERIGYHGSVRASHKTNPIGAHFELHIEQGQILESSKARIGVVEGVQAYRWYTITVTGRDCHTGTTDFQSRSDALLTAAKLILHSHNKATELGCLASTGILTLEPGSTNTVPGVVRFSLDMSSKEDQKLRALEDSLKSDFAKIAAGEDIGGVNALGTRGKGCSVEWVTDADSPSVKFHADCIACVEESANNILDARSDDQVLRMTSGAGHDSVNVSIRAPTAM</sequence>
<dbReference type="EMBL" id="LFMY01000009">
    <property type="protein sequence ID" value="OKL58474.1"/>
    <property type="molecule type" value="Genomic_DNA"/>
</dbReference>
<feature type="chain" id="PRO_5012375269" description="Peptidase M20 dimerisation domain-containing protein" evidence="4">
    <location>
        <begin position="18"/>
        <end position="450"/>
    </location>
</feature>
<dbReference type="PIRSF" id="PIRSF001235">
    <property type="entry name" value="Amidase_carbamoylase"/>
    <property type="match status" value="1"/>
</dbReference>